<feature type="chain" id="PRO_5037540672" evidence="1">
    <location>
        <begin position="20"/>
        <end position="270"/>
    </location>
</feature>
<feature type="signal peptide" evidence="1">
    <location>
        <begin position="1"/>
        <end position="19"/>
    </location>
</feature>
<name>A0A918NG65_9PROT</name>
<organism evidence="2 3">
    <name type="scientific">Litorimonas cladophorae</name>
    <dbReference type="NCBI Taxonomy" id="1220491"/>
    <lineage>
        <taxon>Bacteria</taxon>
        <taxon>Pseudomonadati</taxon>
        <taxon>Pseudomonadota</taxon>
        <taxon>Alphaproteobacteria</taxon>
        <taxon>Maricaulales</taxon>
        <taxon>Robiginitomaculaceae</taxon>
    </lineage>
</organism>
<dbReference type="AlphaFoldDB" id="A0A918NG65"/>
<dbReference type="EMBL" id="BMYV01000002">
    <property type="protein sequence ID" value="GGX68140.1"/>
    <property type="molecule type" value="Genomic_DNA"/>
</dbReference>
<accession>A0A918NG65</accession>
<dbReference type="Proteomes" id="UP000600865">
    <property type="component" value="Unassembled WGS sequence"/>
</dbReference>
<gene>
    <name evidence="2" type="ORF">GCM10011309_17380</name>
</gene>
<evidence type="ECO:0000256" key="1">
    <source>
        <dbReference type="SAM" id="SignalP"/>
    </source>
</evidence>
<protein>
    <submittedName>
        <fullName evidence="2">Uncharacterized protein</fullName>
    </submittedName>
</protein>
<keyword evidence="3" id="KW-1185">Reference proteome</keyword>
<proteinExistence type="predicted"/>
<dbReference type="RefSeq" id="WP_189584437.1">
    <property type="nucleotide sequence ID" value="NZ_BMYV01000002.1"/>
</dbReference>
<comment type="caution">
    <text evidence="2">The sequence shown here is derived from an EMBL/GenBank/DDBJ whole genome shotgun (WGS) entry which is preliminary data.</text>
</comment>
<sequence>MLRTALISAALLLPTFAYAGDDSATAISSVPVAAQNQDRCIAQMSDFPTDDPTARYQFFRLVSDVGFGADVETRQLFNHYGQPSVEIGTPVLSVIEDIANPVLRQAAPEIVVASMNHLVDFAQTCDVYITGQTESLTAFDPTLANPELNTAIAEDALFLRQILSESLSRLGADSDPIWAGATRAYSRSLVTQRDSVEFAAFESEIAELETLFMDDLDGRLARSNDVINSEMDREILGDSVQLSNDMNEAAMKQARQDRLYRLLRIFGGGR</sequence>
<keyword evidence="1" id="KW-0732">Signal</keyword>
<evidence type="ECO:0000313" key="2">
    <source>
        <dbReference type="EMBL" id="GGX68140.1"/>
    </source>
</evidence>
<evidence type="ECO:0000313" key="3">
    <source>
        <dbReference type="Proteomes" id="UP000600865"/>
    </source>
</evidence>
<reference evidence="2 3" key="1">
    <citation type="journal article" date="2014" name="Int. J. Syst. Evol. Microbiol.">
        <title>Complete genome sequence of Corynebacterium casei LMG S-19264T (=DSM 44701T), isolated from a smear-ripened cheese.</title>
        <authorList>
            <consortium name="US DOE Joint Genome Institute (JGI-PGF)"/>
            <person name="Walter F."/>
            <person name="Albersmeier A."/>
            <person name="Kalinowski J."/>
            <person name="Ruckert C."/>
        </authorList>
    </citation>
    <scope>NUCLEOTIDE SEQUENCE [LARGE SCALE GENOMIC DNA]</scope>
    <source>
        <strain evidence="2 3">KCTC 23968</strain>
    </source>
</reference>